<dbReference type="GO" id="GO:0016020">
    <property type="term" value="C:membrane"/>
    <property type="evidence" value="ECO:0007669"/>
    <property type="project" value="UniProtKB-SubCell"/>
</dbReference>
<proteinExistence type="predicted"/>
<evidence type="ECO:0000256" key="1">
    <source>
        <dbReference type="ARBA" id="ARBA00004141"/>
    </source>
</evidence>
<comment type="caution">
    <text evidence="5">The sequence shown here is derived from an EMBL/GenBank/DDBJ whole genome shotgun (WGS) entry which is preliminary data.</text>
</comment>
<dbReference type="PANTHER" id="PTHR12778">
    <property type="entry name" value="SOLUTE CARRIER FAMILY 33 ACETYL-COA TRANSPORTER -RELATED"/>
    <property type="match status" value="1"/>
</dbReference>
<accession>A0AAD7UDS3</accession>
<keyword evidence="3" id="KW-1133">Transmembrane helix</keyword>
<evidence type="ECO:0000256" key="2">
    <source>
        <dbReference type="ARBA" id="ARBA00022692"/>
    </source>
</evidence>
<dbReference type="SUPFAM" id="SSF103473">
    <property type="entry name" value="MFS general substrate transporter"/>
    <property type="match status" value="1"/>
</dbReference>
<sequence length="432" mass="47330">MGLSGAVPLLLAGRVNYKGQALFSLASLPFSLKLVWAPIVDSSKVRGFGRRKSWLVPTQLLIGTSMVLARSSIDAWMTLPDMRKLTALFLGLYFLCATQDIAVDGWALTMLSEKNVGWGPTSNSLGQSLGFALSYVGFVALHDEATCNKYFRAVPAEGGLVSLADFVGWCGWAFLATTTVVAFTPEIDAEEPERISVAYARAARTLRLGPMRALCVLLLTCRAAFGAADAATALKAIDYGLRKEDVAFLSPVLLAASVVFPLVCARWTTRTPLRAFLVAVPLRLLLNPVTWAVLEYVKRGRPNHFAAFAILSLSKEFAANLMFVSQMSFFARISDPLYGGTFMTLLNTVANLGAKWPPSLALFLLDPLSKRVQDAFKLELFVSTIVGFVWLLWATPRLKRLDSLPLARWRPKLYLKKNGDNSSESSNGNHDH</sequence>
<dbReference type="InterPro" id="IPR024371">
    <property type="entry name" value="AcetylCoA_trans_1-like"/>
</dbReference>
<dbReference type="InterPro" id="IPR036259">
    <property type="entry name" value="MFS_trans_sf"/>
</dbReference>
<keyword evidence="6" id="KW-1185">Reference proteome</keyword>
<dbReference type="Proteomes" id="UP001230188">
    <property type="component" value="Unassembled WGS sequence"/>
</dbReference>
<reference evidence="5" key="1">
    <citation type="submission" date="2023-01" db="EMBL/GenBank/DDBJ databases">
        <title>Metagenome sequencing of chrysophaentin producing Chrysophaeum taylorii.</title>
        <authorList>
            <person name="Davison J."/>
            <person name="Bewley C."/>
        </authorList>
    </citation>
    <scope>NUCLEOTIDE SEQUENCE</scope>
    <source>
        <strain evidence="5">NIES-1699</strain>
    </source>
</reference>
<evidence type="ECO:0000313" key="5">
    <source>
        <dbReference type="EMBL" id="KAJ8602706.1"/>
    </source>
</evidence>
<evidence type="ECO:0008006" key="7">
    <source>
        <dbReference type="Google" id="ProtNLM"/>
    </source>
</evidence>
<evidence type="ECO:0000256" key="4">
    <source>
        <dbReference type="ARBA" id="ARBA00023136"/>
    </source>
</evidence>
<protein>
    <recommendedName>
        <fullName evidence="7">Acetyl-coenzyme A transporter 1</fullName>
    </recommendedName>
</protein>
<dbReference type="Gene3D" id="1.20.1250.20">
    <property type="entry name" value="MFS general substrate transporter like domains"/>
    <property type="match status" value="1"/>
</dbReference>
<organism evidence="5 6">
    <name type="scientific">Chrysophaeum taylorii</name>
    <dbReference type="NCBI Taxonomy" id="2483200"/>
    <lineage>
        <taxon>Eukaryota</taxon>
        <taxon>Sar</taxon>
        <taxon>Stramenopiles</taxon>
        <taxon>Ochrophyta</taxon>
        <taxon>Pelagophyceae</taxon>
        <taxon>Pelagomonadales</taxon>
        <taxon>Pelagomonadaceae</taxon>
        <taxon>Chrysophaeum</taxon>
    </lineage>
</organism>
<dbReference type="Pfam" id="PF13000">
    <property type="entry name" value="Acatn"/>
    <property type="match status" value="3"/>
</dbReference>
<gene>
    <name evidence="5" type="ORF">CTAYLR_003800</name>
</gene>
<name>A0AAD7UDS3_9STRA</name>
<dbReference type="AlphaFoldDB" id="A0AAD7UDS3"/>
<evidence type="ECO:0000313" key="6">
    <source>
        <dbReference type="Proteomes" id="UP001230188"/>
    </source>
</evidence>
<keyword evidence="2" id="KW-0812">Transmembrane</keyword>
<dbReference type="PANTHER" id="PTHR12778:SF9">
    <property type="entry name" value="ACETYL-COENZYME A TRANSPORTER 1"/>
    <property type="match status" value="1"/>
</dbReference>
<evidence type="ECO:0000256" key="3">
    <source>
        <dbReference type="ARBA" id="ARBA00022989"/>
    </source>
</evidence>
<dbReference type="GO" id="GO:0035348">
    <property type="term" value="P:acetyl-CoA transmembrane transport"/>
    <property type="evidence" value="ECO:0007669"/>
    <property type="project" value="InterPro"/>
</dbReference>
<dbReference type="EMBL" id="JAQMWT010000370">
    <property type="protein sequence ID" value="KAJ8602706.1"/>
    <property type="molecule type" value="Genomic_DNA"/>
</dbReference>
<dbReference type="GO" id="GO:0008521">
    <property type="term" value="F:acetyl-CoA transmembrane transporter activity"/>
    <property type="evidence" value="ECO:0007669"/>
    <property type="project" value="InterPro"/>
</dbReference>
<dbReference type="InterPro" id="IPR004752">
    <property type="entry name" value="AmpG_permease/AT-1"/>
</dbReference>
<comment type="subcellular location">
    <subcellularLocation>
        <location evidence="1">Membrane</location>
        <topology evidence="1">Multi-pass membrane protein</topology>
    </subcellularLocation>
</comment>
<keyword evidence="4" id="KW-0472">Membrane</keyword>